<keyword evidence="3 6" id="KW-0812">Transmembrane</keyword>
<reference evidence="8 10" key="2">
    <citation type="journal article" date="2020" name="Extremophiles">
        <title>Genomic analysis of Caldalkalibacillus thermarum TA2.A1 reveals aerobic alkaliphilic metabolism and evolutionary hallmarks linking alkaliphilic bacteria and plant life.</title>
        <authorList>
            <person name="de Jong S.I."/>
            <person name="van den Broek M.A."/>
            <person name="Merkel A.Y."/>
            <person name="de la Torre Cortes P."/>
            <person name="Kalamorz F."/>
            <person name="Cook G.M."/>
            <person name="van Loosdrecht M.C.M."/>
            <person name="McMillan D.G.G."/>
        </authorList>
    </citation>
    <scope>NUCLEOTIDE SEQUENCE [LARGE SCALE GENOMIC DNA]</scope>
    <source>
        <strain evidence="8 10">TA2.A1</strain>
    </source>
</reference>
<dbReference type="Pfam" id="PF06081">
    <property type="entry name" value="ArAE_1"/>
    <property type="match status" value="1"/>
</dbReference>
<evidence type="ECO:0000256" key="3">
    <source>
        <dbReference type="ARBA" id="ARBA00022692"/>
    </source>
</evidence>
<dbReference type="OrthoDB" id="1653617at2"/>
<dbReference type="PANTHER" id="PTHR40064:SF1">
    <property type="entry name" value="MEMBRANE PROTEIN"/>
    <property type="match status" value="1"/>
</dbReference>
<evidence type="ECO:0000313" key="10">
    <source>
        <dbReference type="Proteomes" id="UP000825179"/>
    </source>
</evidence>
<keyword evidence="2" id="KW-1003">Cell membrane</keyword>
<dbReference type="InterPro" id="IPR052984">
    <property type="entry name" value="UPF0421"/>
</dbReference>
<keyword evidence="10" id="KW-1185">Reference proteome</keyword>
<sequence length="349" mass="40505">MRLGARIIKTGIAVTLSLYLATLFKMEPVIFAALAAVLAIQPSLYRSWQNVLEQLQANVIGAVLAVSFTYLLGNEPIVVGLVVVIIIAINLQLGFERSIPLAIVTVIAIMEWSEGSFLLFALDRFLLILLGIGSAVIVNAAFLPPKYEERLYHELNKANYDILSYLRSSTLDELNDRKYREEVKRIKDLLKKIDQLYSLYKEERTYFRKVTYTKQRKLVLFRKMIQANQKGFALLQSIEKHKTKLAYVPPDLKTLLQKEIDILTNYHERILLKYERKLRPHHPHVIPTDVFSGRDQVLIQFMALYKENQEKQDEDWIHLFPLFAQLIDYADALERLDKLVESYYSFHEA</sequence>
<dbReference type="Proteomes" id="UP000825179">
    <property type="component" value="Chromosome"/>
</dbReference>
<dbReference type="KEGG" id="cthu:HUR95_04980"/>
<proteinExistence type="predicted"/>
<evidence type="ECO:0000313" key="7">
    <source>
        <dbReference type="EMBL" id="EGL84073.1"/>
    </source>
</evidence>
<dbReference type="eggNOG" id="COG4129">
    <property type="taxonomic scope" value="Bacteria"/>
</dbReference>
<dbReference type="GO" id="GO:0005886">
    <property type="term" value="C:plasma membrane"/>
    <property type="evidence" value="ECO:0007669"/>
    <property type="project" value="UniProtKB-SubCell"/>
</dbReference>
<reference evidence="7 9" key="1">
    <citation type="journal article" date="2011" name="J. Bacteriol.">
        <title>Draft genome sequence of the thermoalkaliphilic Caldalkalibacillus thermarum strain TA2.A1.</title>
        <authorList>
            <person name="Kalamorz F."/>
            <person name="Keis S."/>
            <person name="McMillan D.G."/>
            <person name="Olsson K."/>
            <person name="Stanton J.A."/>
            <person name="Stockwell P."/>
            <person name="Black M.A."/>
            <person name="Klingeman D.M."/>
            <person name="Land M.L."/>
            <person name="Han C.S."/>
            <person name="Martin S.L."/>
            <person name="Becher S.A."/>
            <person name="Peddie C.J."/>
            <person name="Morgan H.W."/>
            <person name="Matthies D."/>
            <person name="Preiss L."/>
            <person name="Meier T."/>
            <person name="Brown S.D."/>
            <person name="Cook G.M."/>
        </authorList>
    </citation>
    <scope>NUCLEOTIDE SEQUENCE [LARGE SCALE GENOMIC DNA]</scope>
    <source>
        <strain evidence="7 9">TA2.A1</strain>
    </source>
</reference>
<feature type="transmembrane region" description="Helical" evidence="6">
    <location>
        <begin position="101"/>
        <end position="119"/>
    </location>
</feature>
<evidence type="ECO:0000256" key="6">
    <source>
        <dbReference type="SAM" id="Phobius"/>
    </source>
</evidence>
<keyword evidence="4 6" id="KW-1133">Transmembrane helix</keyword>
<evidence type="ECO:0000256" key="2">
    <source>
        <dbReference type="ARBA" id="ARBA00022475"/>
    </source>
</evidence>
<dbReference type="RefSeq" id="WP_007502558.1">
    <property type="nucleotide sequence ID" value="NZ_AFCE01000050.1"/>
</dbReference>
<dbReference type="EMBL" id="CP082237">
    <property type="protein sequence ID" value="QZT34692.1"/>
    <property type="molecule type" value="Genomic_DNA"/>
</dbReference>
<dbReference type="InterPro" id="IPR010343">
    <property type="entry name" value="ArAE_1"/>
</dbReference>
<evidence type="ECO:0000256" key="4">
    <source>
        <dbReference type="ARBA" id="ARBA00022989"/>
    </source>
</evidence>
<feature type="transmembrane region" description="Helical" evidence="6">
    <location>
        <begin position="7"/>
        <end position="24"/>
    </location>
</feature>
<evidence type="ECO:0000256" key="1">
    <source>
        <dbReference type="ARBA" id="ARBA00004651"/>
    </source>
</evidence>
<comment type="subcellular location">
    <subcellularLocation>
        <location evidence="1">Cell membrane</location>
        <topology evidence="1">Multi-pass membrane protein</topology>
    </subcellularLocation>
</comment>
<accession>F5L3L7</accession>
<evidence type="ECO:0000313" key="8">
    <source>
        <dbReference type="EMBL" id="QZT34692.1"/>
    </source>
</evidence>
<feature type="transmembrane region" description="Helical" evidence="6">
    <location>
        <begin position="77"/>
        <end position="94"/>
    </location>
</feature>
<gene>
    <name evidence="7" type="ORF">CathTA2_0376</name>
    <name evidence="8" type="ORF">HUR95_04980</name>
</gene>
<dbReference type="PANTHER" id="PTHR40064">
    <property type="entry name" value="MEMBRANE PROTEIN-RELATED"/>
    <property type="match status" value="1"/>
</dbReference>
<evidence type="ECO:0000313" key="9">
    <source>
        <dbReference type="Proteomes" id="UP000010716"/>
    </source>
</evidence>
<protein>
    <submittedName>
        <fullName evidence="8">FUSC family protein</fullName>
    </submittedName>
</protein>
<evidence type="ECO:0000256" key="5">
    <source>
        <dbReference type="ARBA" id="ARBA00023136"/>
    </source>
</evidence>
<reference evidence="8" key="3">
    <citation type="submission" date="2021-08" db="EMBL/GenBank/DDBJ databases">
        <authorList>
            <person name="de Jong S."/>
            <person name="van den Broek M."/>
            <person name="Merkel A."/>
            <person name="de la Torre Cortes P."/>
            <person name="Kalamorz F."/>
            <person name="Cook G."/>
            <person name="van Loosdrecht M."/>
            <person name="McMillan D."/>
        </authorList>
    </citation>
    <scope>NUCLEOTIDE SEQUENCE</scope>
    <source>
        <strain evidence="8">TA2.A1</strain>
    </source>
</reference>
<name>F5L3L7_CALTT</name>
<feature type="transmembrane region" description="Helical" evidence="6">
    <location>
        <begin position="125"/>
        <end position="143"/>
    </location>
</feature>
<dbReference type="EMBL" id="AFCE01000050">
    <property type="protein sequence ID" value="EGL84073.1"/>
    <property type="molecule type" value="Genomic_DNA"/>
</dbReference>
<dbReference type="AlphaFoldDB" id="F5L3L7"/>
<organism evidence="7 9">
    <name type="scientific">Caldalkalibacillus thermarum (strain TA2.A1)</name>
    <dbReference type="NCBI Taxonomy" id="986075"/>
    <lineage>
        <taxon>Bacteria</taxon>
        <taxon>Bacillati</taxon>
        <taxon>Bacillota</taxon>
        <taxon>Bacilli</taxon>
        <taxon>Bacillales</taxon>
        <taxon>Bacillaceae</taxon>
        <taxon>Caldalkalibacillus</taxon>
    </lineage>
</organism>
<dbReference type="Proteomes" id="UP000010716">
    <property type="component" value="Unassembled WGS sequence"/>
</dbReference>
<keyword evidence="5 6" id="KW-0472">Membrane</keyword>
<feature type="transmembrane region" description="Helical" evidence="6">
    <location>
        <begin position="55"/>
        <end position="71"/>
    </location>
</feature>